<dbReference type="Proteomes" id="UP000249696">
    <property type="component" value="Unassembled WGS sequence"/>
</dbReference>
<dbReference type="InterPro" id="IPR029058">
    <property type="entry name" value="AB_hydrolase_fold"/>
</dbReference>
<comment type="caution">
    <text evidence="4">The sequence shown here is derived from an EMBL/GenBank/DDBJ whole genome shotgun (WGS) entry which is preliminary data.</text>
</comment>
<name>A0A327R7X2_9FLAO</name>
<dbReference type="GO" id="GO:0016787">
    <property type="term" value="F:hydrolase activity"/>
    <property type="evidence" value="ECO:0007669"/>
    <property type="project" value="UniProtKB-KW"/>
</dbReference>
<gene>
    <name evidence="4" type="ORF">LV92_01478</name>
</gene>
<dbReference type="Gene3D" id="3.40.50.1820">
    <property type="entry name" value="alpha/beta hydrolase"/>
    <property type="match status" value="1"/>
</dbReference>
<feature type="domain" description="BD-FAE-like" evidence="3">
    <location>
        <begin position="61"/>
        <end position="258"/>
    </location>
</feature>
<dbReference type="InterPro" id="IPR049492">
    <property type="entry name" value="BD-FAE-like_dom"/>
</dbReference>
<dbReference type="PANTHER" id="PTHR48081:SF6">
    <property type="entry name" value="PEPTIDASE S9 PROLYL OLIGOPEPTIDASE CATALYTIC DOMAIN-CONTAINING PROTEIN"/>
    <property type="match status" value="1"/>
</dbReference>
<keyword evidence="5" id="KW-1185">Reference proteome</keyword>
<organism evidence="4 5">
    <name type="scientific">Arenibacter echinorum</name>
    <dbReference type="NCBI Taxonomy" id="440515"/>
    <lineage>
        <taxon>Bacteria</taxon>
        <taxon>Pseudomonadati</taxon>
        <taxon>Bacteroidota</taxon>
        <taxon>Flavobacteriia</taxon>
        <taxon>Flavobacteriales</taxon>
        <taxon>Flavobacteriaceae</taxon>
        <taxon>Arenibacter</taxon>
    </lineage>
</organism>
<evidence type="ECO:0000256" key="2">
    <source>
        <dbReference type="SAM" id="SignalP"/>
    </source>
</evidence>
<feature type="signal peptide" evidence="2">
    <location>
        <begin position="1"/>
        <end position="18"/>
    </location>
</feature>
<evidence type="ECO:0000259" key="3">
    <source>
        <dbReference type="Pfam" id="PF20434"/>
    </source>
</evidence>
<keyword evidence="1" id="KW-0378">Hydrolase</keyword>
<dbReference type="InterPro" id="IPR050300">
    <property type="entry name" value="GDXG_lipolytic_enzyme"/>
</dbReference>
<evidence type="ECO:0000256" key="1">
    <source>
        <dbReference type="ARBA" id="ARBA00022801"/>
    </source>
</evidence>
<evidence type="ECO:0000313" key="5">
    <source>
        <dbReference type="Proteomes" id="UP000249696"/>
    </source>
</evidence>
<dbReference type="RefSeq" id="WP_111623011.1">
    <property type="nucleotide sequence ID" value="NZ_QLLN01000003.1"/>
</dbReference>
<dbReference type="OrthoDB" id="9794725at2"/>
<dbReference type="EMBL" id="QLLN01000003">
    <property type="protein sequence ID" value="RAJ12245.1"/>
    <property type="molecule type" value="Genomic_DNA"/>
</dbReference>
<reference evidence="4 5" key="1">
    <citation type="submission" date="2018-06" db="EMBL/GenBank/DDBJ databases">
        <title>Genomic Encyclopedia of Archaeal and Bacterial Type Strains, Phase II (KMG-II): from individual species to whole genera.</title>
        <authorList>
            <person name="Goeker M."/>
        </authorList>
    </citation>
    <scope>NUCLEOTIDE SEQUENCE [LARGE SCALE GENOMIC DNA]</scope>
    <source>
        <strain evidence="4 5">DSM 23522</strain>
    </source>
</reference>
<dbReference type="SUPFAM" id="SSF53474">
    <property type="entry name" value="alpha/beta-Hydrolases"/>
    <property type="match status" value="1"/>
</dbReference>
<dbReference type="Pfam" id="PF20434">
    <property type="entry name" value="BD-FAE"/>
    <property type="match status" value="1"/>
</dbReference>
<dbReference type="PANTHER" id="PTHR48081">
    <property type="entry name" value="AB HYDROLASE SUPERFAMILY PROTEIN C4A8.06C"/>
    <property type="match status" value="1"/>
</dbReference>
<protein>
    <submittedName>
        <fullName evidence="4">Acetyl esterase/lipase</fullName>
    </submittedName>
</protein>
<keyword evidence="2" id="KW-0732">Signal</keyword>
<accession>A0A327R7X2</accession>
<proteinExistence type="predicted"/>
<evidence type="ECO:0000313" key="4">
    <source>
        <dbReference type="EMBL" id="RAJ12245.1"/>
    </source>
</evidence>
<sequence>MKKLALLFLIMISIHSEAQQTIDLYSSTIPNSKPSETKEIELKKDGQFFGYKSVSRPNIKVYLPEEELSTGAAVIICPGGGYGMESYKLEGIRIAEAFNSRGIAAFVLKYRLPNDSIMIDKSIGPLQDAQQAMKIVRQRAAEWHLDPEKIGIMGFSAGGHLASTAGTHFNKSYIPNSEGISLRPSFMILIYPVISMKDELTHNGSRENLLGKSASEEQILNFSNELHIDSETPPTWLTHTGDDTVVPVENSIRFYQELIKNKIPSEMHLYPKGNHGFVLSIPTDEWMQPLFSWMKKSGIVNP</sequence>
<feature type="chain" id="PRO_5016415744" evidence="2">
    <location>
        <begin position="19"/>
        <end position="302"/>
    </location>
</feature>
<dbReference type="AlphaFoldDB" id="A0A327R7X2"/>